<dbReference type="InterPro" id="IPR016181">
    <property type="entry name" value="Acyl_CoA_acyltransferase"/>
</dbReference>
<comment type="caution">
    <text evidence="2">The sequence shown here is derived from an EMBL/GenBank/DDBJ whole genome shotgun (WGS) entry which is preliminary data.</text>
</comment>
<feature type="domain" description="N-acetyltransferase" evidence="1">
    <location>
        <begin position="14"/>
        <end position="163"/>
    </location>
</feature>
<dbReference type="PROSITE" id="PS51186">
    <property type="entry name" value="GNAT"/>
    <property type="match status" value="1"/>
</dbReference>
<evidence type="ECO:0000313" key="2">
    <source>
        <dbReference type="EMBL" id="MFD1221522.1"/>
    </source>
</evidence>
<dbReference type="Pfam" id="PF00583">
    <property type="entry name" value="Acetyltransf_1"/>
    <property type="match status" value="1"/>
</dbReference>
<organism evidence="2 3">
    <name type="scientific">Paenibacillus vulneris</name>
    <dbReference type="NCBI Taxonomy" id="1133364"/>
    <lineage>
        <taxon>Bacteria</taxon>
        <taxon>Bacillati</taxon>
        <taxon>Bacillota</taxon>
        <taxon>Bacilli</taxon>
        <taxon>Bacillales</taxon>
        <taxon>Paenibacillaceae</taxon>
        <taxon>Paenibacillus</taxon>
    </lineage>
</organism>
<evidence type="ECO:0000259" key="1">
    <source>
        <dbReference type="PROSITE" id="PS51186"/>
    </source>
</evidence>
<evidence type="ECO:0000313" key="3">
    <source>
        <dbReference type="Proteomes" id="UP001597180"/>
    </source>
</evidence>
<protein>
    <submittedName>
        <fullName evidence="2">GNAT family N-acetyltransferase</fullName>
    </submittedName>
</protein>
<name>A0ABW3UMI1_9BACL</name>
<dbReference type="RefSeq" id="WP_345585527.1">
    <property type="nucleotide sequence ID" value="NZ_BAABJG010000003.1"/>
</dbReference>
<reference evidence="3" key="1">
    <citation type="journal article" date="2019" name="Int. J. Syst. Evol. Microbiol.">
        <title>The Global Catalogue of Microorganisms (GCM) 10K type strain sequencing project: providing services to taxonomists for standard genome sequencing and annotation.</title>
        <authorList>
            <consortium name="The Broad Institute Genomics Platform"/>
            <consortium name="The Broad Institute Genome Sequencing Center for Infectious Disease"/>
            <person name="Wu L."/>
            <person name="Ma J."/>
        </authorList>
    </citation>
    <scope>NUCLEOTIDE SEQUENCE [LARGE SCALE GENOMIC DNA]</scope>
    <source>
        <strain evidence="3">CCUG 53270</strain>
    </source>
</reference>
<dbReference type="SUPFAM" id="SSF55729">
    <property type="entry name" value="Acyl-CoA N-acyltransferases (Nat)"/>
    <property type="match status" value="1"/>
</dbReference>
<dbReference type="InterPro" id="IPR000182">
    <property type="entry name" value="GNAT_dom"/>
</dbReference>
<dbReference type="Proteomes" id="UP001597180">
    <property type="component" value="Unassembled WGS sequence"/>
</dbReference>
<dbReference type="EMBL" id="JBHTLU010000019">
    <property type="protein sequence ID" value="MFD1221522.1"/>
    <property type="molecule type" value="Genomic_DNA"/>
</dbReference>
<sequence length="163" mass="19401">MEVELQRVAYEEKGILRNLLEFYLYELSEYLDSLELNPYGQFEYRMLDHYWTDSSRHPFFIRESGKLAGLVLVREWERAPDQSVTWLMAEFFILRKYQKLGIGRSAAFKTFDRFPGRWIVSQIEHNTAARAFWNKIVAEYTNGVFQSIQFGNQPAQHFEVKAK</sequence>
<dbReference type="Gene3D" id="3.40.630.30">
    <property type="match status" value="1"/>
</dbReference>
<accession>A0ABW3UMI1</accession>
<gene>
    <name evidence="2" type="ORF">ACFQ4B_15505</name>
</gene>
<proteinExistence type="predicted"/>
<keyword evidence="3" id="KW-1185">Reference proteome</keyword>